<name>A0A016QSP4_9DEIO</name>
<feature type="region of interest" description="Disordered" evidence="2">
    <location>
        <begin position="263"/>
        <end position="284"/>
    </location>
</feature>
<dbReference type="Proteomes" id="UP000020492">
    <property type="component" value="Unassembled WGS sequence"/>
</dbReference>
<gene>
    <name evidence="3" type="ORF">DEIPH_ctg011orf0007</name>
</gene>
<dbReference type="PANTHER" id="PTHR45615:SF80">
    <property type="entry name" value="GRIP DOMAIN-CONTAINING PROTEIN"/>
    <property type="match status" value="1"/>
</dbReference>
<reference evidence="3 4" key="1">
    <citation type="submission" date="2014-03" db="EMBL/GenBank/DDBJ databases">
        <title>Draft genome sequence of Deinococcus phoenicis 1P10ME.</title>
        <authorList>
            <person name="Stepanov V.G."/>
            <person name="Vaishampayan P."/>
            <person name="Venkateswaran K."/>
            <person name="Fox G.E."/>
        </authorList>
    </citation>
    <scope>NUCLEOTIDE SEQUENCE [LARGE SCALE GENOMIC DNA]</scope>
    <source>
        <strain evidence="3 4">1P10ME</strain>
    </source>
</reference>
<organism evidence="3 4">
    <name type="scientific">Deinococcus phoenicis</name>
    <dbReference type="NCBI Taxonomy" id="1476583"/>
    <lineage>
        <taxon>Bacteria</taxon>
        <taxon>Thermotogati</taxon>
        <taxon>Deinococcota</taxon>
        <taxon>Deinococci</taxon>
        <taxon>Deinococcales</taxon>
        <taxon>Deinococcaceae</taxon>
        <taxon>Deinococcus</taxon>
    </lineage>
</organism>
<protein>
    <submittedName>
        <fullName evidence="3">Uncharacterized protein</fullName>
    </submittedName>
</protein>
<evidence type="ECO:0000313" key="3">
    <source>
        <dbReference type="EMBL" id="EYB69043.1"/>
    </source>
</evidence>
<feature type="coiled-coil region" evidence="1">
    <location>
        <begin position="1281"/>
        <end position="1375"/>
    </location>
</feature>
<evidence type="ECO:0000256" key="1">
    <source>
        <dbReference type="SAM" id="Coils"/>
    </source>
</evidence>
<evidence type="ECO:0000256" key="2">
    <source>
        <dbReference type="SAM" id="MobiDB-lite"/>
    </source>
</evidence>
<proteinExistence type="predicted"/>
<feature type="coiled-coil region" evidence="1">
    <location>
        <begin position="388"/>
        <end position="439"/>
    </location>
</feature>
<dbReference type="PANTHER" id="PTHR45615">
    <property type="entry name" value="MYOSIN HEAVY CHAIN, NON-MUSCLE"/>
    <property type="match status" value="1"/>
</dbReference>
<evidence type="ECO:0000313" key="4">
    <source>
        <dbReference type="Proteomes" id="UP000020492"/>
    </source>
</evidence>
<feature type="compositionally biased region" description="Basic and acidic residues" evidence="2">
    <location>
        <begin position="269"/>
        <end position="284"/>
    </location>
</feature>
<comment type="caution">
    <text evidence="3">The sequence shown here is derived from an EMBL/GenBank/DDBJ whole genome shotgun (WGS) entry which is preliminary data.</text>
</comment>
<accession>A0A016QSP4</accession>
<dbReference type="PATRIC" id="fig|1476583.3.peg.636"/>
<keyword evidence="4" id="KW-1185">Reference proteome</keyword>
<sequence>MNKLGVKVKGTAVQNAWVPSLEKNAQASGFVQVKADQARPGDLIIFKTGNGVSYGAGSGMHAGVVAGVKDGQIQVVDNPGTQKNGRDGITRVRGIGSDLGQATFYRAPTSPFARDNTPNPASAKESPVTAAQIVRAQQLTAALEAAQAALKKDPKSVPLTQAVITATRELEKFQKASSGNAEALKAIQKEGAKTSGTYQATASDLKNYGSDALKLFKALEAAQATGSSEAKRAAQANVDAWIGESKAKKAVFDAEGAAYRVRQQNAKQAEQDQDKAAREREQHTQRAAAAYTAVQQAVRQQDVKRAQDALADLKDQQAARLTLEGKTAADRERIAKETNPRILSATYALNAEIKRQADEQVAVWRKSAEAKALGTVAADAEAARRLGVNRENERQANLRAQREQLQAVQQVSAQRQQEEKQLQQELSGLKVEKAEATAARLKTIHDAEIRANEGNLVKQQALIEKYAEEEYQTALKLADMKRDRRVAAAKGPNKQAEIDAANAAYDTAAAAALATRNQAIDGAAKATTSSIRTLREEYSKLAEGIREKVKAGTFDEEAQQAALKSFNALGRKAEEAGLSQNTYIEGARKSAWATVQAGDAAEHYRQGLSDLDDQLEASAQAQQAAAGQAIALAGDLDDLGDREGAMGVLNAALDAVMEAAGRGAVVGEAVSLLTGEIDRLNAALDRGALEQAARFLEVIRGRADQAADALAVMADQAADDKDFADRDTVRGMGKAGAASLLGFLGGEANSFFGERFWTELGAEGRDRFRAELGKLDSADFAPLGEEAIRGFIAAIGDDEEWAPLKALLIGRLTQIQRDFYQGLKPGNFENLKLPGGNGLNAPDSQNMMMPGGQAANYFTEWSKQLWDMGDKLKDPLRLDGIVKDLDAAYTAGKLTSTELGILKSIISSINAEPLEPFQSDAEKQFEDVVKQGDELVKSYETGKISLEAFANQAGPLSEQMERMAVAVQGNGEEGAKLSASYRDLAANLRNMLPVTVTATDKFDKLKTQIQQVGAVVQKTFALFGADNEVVQGIGQLTSAAVSGVEAFAKFSSGDIVGGIMATLDAVMNLGQAIDNLDPGIRAWKKSLLEVAEAEKKVAQDGVGMFKNLYADALKADAAAREKLANSNFFTRLWWGLTGTGPQVMSDAAAKLQITAAEIFGELGQTLSSLLDSSLMNAFEMGDFTGTQEAFEKSMNSLVAKMALKAIVMSSGLEEQIKAYTDARAKALEKDGISAEEQAELDRLMGGIRAGYQGITDTWQQVAPTLPGFGQGQPKAPPSGSIAALQAEISDLQQKLSLATTDAERDRIRAEIEAREKELTRLNGEKAAAQGSITELQQQLGTLQDRYNNATTQAERDRLKGQIEALQGRIAVMQGQPETVPGLVDTKAIKVEMPASITSSINFDVLSTLSSNVLTLAQALPQFTAGTQAFVGGVGVFAAVADRLDRLLGRKELDWGALR</sequence>
<dbReference type="EMBL" id="JHAC01000011">
    <property type="protein sequence ID" value="EYB69043.1"/>
    <property type="molecule type" value="Genomic_DNA"/>
</dbReference>
<keyword evidence="1" id="KW-0175">Coiled coil</keyword>
<dbReference type="STRING" id="1476583.DEIPH_ctg011orf0007"/>
<dbReference type="Gene3D" id="1.10.287.1490">
    <property type="match status" value="1"/>
</dbReference>